<dbReference type="RefSeq" id="WP_012897792.1">
    <property type="nucleotide sequence ID" value="NZ_CP059049.1"/>
</dbReference>
<accession>A0AAE4NQE7</accession>
<dbReference type="AlphaFoldDB" id="A0AAE4NQE7"/>
<dbReference type="Gene3D" id="3.40.50.300">
    <property type="entry name" value="P-loop containing nucleotide triphosphate hydrolases"/>
    <property type="match status" value="1"/>
</dbReference>
<dbReference type="Pfam" id="PF07693">
    <property type="entry name" value="KAP_NTPase"/>
    <property type="match status" value="1"/>
</dbReference>
<reference evidence="2" key="1">
    <citation type="submission" date="2023-10" db="EMBL/GenBank/DDBJ databases">
        <title>Production of high quality cheese from raw caw milk (raw cheese).</title>
        <authorList>
            <person name="Samouris G."/>
        </authorList>
    </citation>
    <scope>NUCLEOTIDE SEQUENCE</scope>
    <source>
        <strain evidence="2">M17-3</strain>
    </source>
</reference>
<proteinExistence type="predicted"/>
<gene>
    <name evidence="2" type="ORF">RZO31_02530</name>
</gene>
<feature type="domain" description="KAP NTPase" evidence="1">
    <location>
        <begin position="15"/>
        <end position="178"/>
    </location>
</feature>
<dbReference type="EMBL" id="JAWHVL010000006">
    <property type="protein sequence ID" value="MDV2631756.1"/>
    <property type="molecule type" value="Genomic_DNA"/>
</dbReference>
<evidence type="ECO:0000259" key="1">
    <source>
        <dbReference type="Pfam" id="PF07693"/>
    </source>
</evidence>
<evidence type="ECO:0000313" key="2">
    <source>
        <dbReference type="EMBL" id="MDV2631756.1"/>
    </source>
</evidence>
<dbReference type="Proteomes" id="UP001186047">
    <property type="component" value="Unassembled WGS sequence"/>
</dbReference>
<organism evidence="2 3">
    <name type="scientific">Lactococcus lactis</name>
    <dbReference type="NCBI Taxonomy" id="1358"/>
    <lineage>
        <taxon>Bacteria</taxon>
        <taxon>Bacillati</taxon>
        <taxon>Bacillota</taxon>
        <taxon>Bacilli</taxon>
        <taxon>Lactobacillales</taxon>
        <taxon>Streptococcaceae</taxon>
        <taxon>Lactococcus</taxon>
    </lineage>
</organism>
<sequence>MNKSENAIRNYLYSEDCLALQLDGEWGSGKTFFVKTLVEKLKEEKDRYQPLLFSVNGCNSLEEIKQGILEKIFLETSVEGKISKFLSNNKSKIDILNQVIGDTKFKSISNIFEQAVDSTKEKIQDDSKGKVVIFIDDLERLSSNVKIKDLFGFISADLLEKYEYKVIIISNSLRIMDKEIYQEIREKTIGSSSTYSTDLEVVKKIISDVIDEEDAAWVYKILYDYIIQNDTVNLRTLLQILSNYKAIVSRFEQTDIQENSDILKSILLNVAIITQEYRLGNLSKENFNDLHSLLNTRSFHQIGIGISLKETYPDVETNKETFAGSIYKKYHRLKSDYKEFLFYSSEINEYIVHYNETNMINYLERWKIAFRTETAKTVNKSESLNNFRKMDDEELKNIQQSILDDVKESKVESISELLKIYFGLAQFSQMGLMLVGENGEWRESFKDNLLFLSKIEKFPDFDEEAMHSFSSEEDYQWMKKEYQIYETEVSLVEFKKIRKLVFEESINAEQRSFLINYDYGDSNIIEEFCSDEMIEKYILKERNTADNLWQYFRSGLNYFISSGKVSKNDIENAIHKINSKKSSVKGKIDNFKINQLLDFLKNIQY</sequence>
<protein>
    <submittedName>
        <fullName evidence="2">P-loop NTPase fold protein</fullName>
    </submittedName>
</protein>
<evidence type="ECO:0000313" key="3">
    <source>
        <dbReference type="Proteomes" id="UP001186047"/>
    </source>
</evidence>
<dbReference type="SUPFAM" id="SSF52540">
    <property type="entry name" value="P-loop containing nucleoside triphosphate hydrolases"/>
    <property type="match status" value="1"/>
</dbReference>
<dbReference type="InterPro" id="IPR027417">
    <property type="entry name" value="P-loop_NTPase"/>
</dbReference>
<dbReference type="InterPro" id="IPR011646">
    <property type="entry name" value="KAP_P-loop"/>
</dbReference>
<name>A0AAE4NQE7_9LACT</name>
<comment type="caution">
    <text evidence="2">The sequence shown here is derived from an EMBL/GenBank/DDBJ whole genome shotgun (WGS) entry which is preliminary data.</text>
</comment>